<feature type="signal peptide" evidence="1">
    <location>
        <begin position="1"/>
        <end position="24"/>
    </location>
</feature>
<keyword evidence="1" id="KW-0732">Signal</keyword>
<sequence length="228" mass="24423">MPMTTRLTKTAALAVAAIMTAALAGCGSSASSSSWDAERMDAVWSEHTADMGTPLTANEFETTTWRASNGDMVMFHDTSEAWPHMPMPTTRGKDDHHTTLIPEHVKGQSELMQFEFLQYADVKLDGAYYAVSTSFPANPADLSGQWHDGKDGDLFVLAVNQDAHEGYRVRATASGLDAQCMTDGVKDAGCYQVLFRGLADDAKANGGVLALESVDMGTDGSDESASQE</sequence>
<name>A0A2D3D6N3_9BIFI</name>
<dbReference type="EMBL" id="CP018044">
    <property type="protein sequence ID" value="ATU20743.1"/>
    <property type="molecule type" value="Genomic_DNA"/>
</dbReference>
<gene>
    <name evidence="2" type="ORF">BcFMB_07235</name>
</gene>
<feature type="chain" id="PRO_5038510493" description="Lipoprotein" evidence="1">
    <location>
        <begin position="25"/>
        <end position="228"/>
    </location>
</feature>
<reference evidence="2 3" key="1">
    <citation type="submission" date="2016-11" db="EMBL/GenBank/DDBJ databases">
        <title>complete genome sequence of Bifidobacterium choerinum strain FMB-1.</title>
        <authorList>
            <person name="Park C.-S."/>
            <person name="Jung D.-H."/>
            <person name="Choi D.-S."/>
        </authorList>
    </citation>
    <scope>NUCLEOTIDE SEQUENCE [LARGE SCALE GENOMIC DNA]</scope>
    <source>
        <strain evidence="2 3">FMB-1</strain>
    </source>
</reference>
<proteinExistence type="predicted"/>
<evidence type="ECO:0000313" key="3">
    <source>
        <dbReference type="Proteomes" id="UP000229907"/>
    </source>
</evidence>
<dbReference type="AlphaFoldDB" id="A0A2D3D6N3"/>
<dbReference type="KEGG" id="bcho:BcFMB_07235"/>
<accession>A0A2D3D6N3</accession>
<evidence type="ECO:0000313" key="2">
    <source>
        <dbReference type="EMBL" id="ATU20743.1"/>
    </source>
</evidence>
<evidence type="ECO:0000256" key="1">
    <source>
        <dbReference type="SAM" id="SignalP"/>
    </source>
</evidence>
<dbReference type="PROSITE" id="PS51257">
    <property type="entry name" value="PROKAR_LIPOPROTEIN"/>
    <property type="match status" value="1"/>
</dbReference>
<dbReference type="Proteomes" id="UP000229907">
    <property type="component" value="Chromosome"/>
</dbReference>
<organism evidence="2 3">
    <name type="scientific">Bifidobacterium choerinum</name>
    <dbReference type="NCBI Taxonomy" id="35760"/>
    <lineage>
        <taxon>Bacteria</taxon>
        <taxon>Bacillati</taxon>
        <taxon>Actinomycetota</taxon>
        <taxon>Actinomycetes</taxon>
        <taxon>Bifidobacteriales</taxon>
        <taxon>Bifidobacteriaceae</taxon>
        <taxon>Bifidobacterium</taxon>
    </lineage>
</organism>
<evidence type="ECO:0008006" key="4">
    <source>
        <dbReference type="Google" id="ProtNLM"/>
    </source>
</evidence>
<protein>
    <recommendedName>
        <fullName evidence="4">Lipoprotein</fullName>
    </recommendedName>
</protein>